<feature type="domain" description="Peptidase M16 C-terminal" evidence="3">
    <location>
        <begin position="677"/>
        <end position="851"/>
    </location>
</feature>
<keyword evidence="5" id="KW-1185">Reference proteome</keyword>
<feature type="domain" description="Peptidase M16 C-terminal" evidence="3">
    <location>
        <begin position="205"/>
        <end position="381"/>
    </location>
</feature>
<dbReference type="InterPro" id="IPR011765">
    <property type="entry name" value="Pept_M16_N"/>
</dbReference>
<proteinExistence type="predicted"/>
<dbReference type="InterPro" id="IPR050361">
    <property type="entry name" value="MPP/UQCRC_Complex"/>
</dbReference>
<organism evidence="4 5">
    <name type="scientific">Salinimicrobium profundisediminis</name>
    <dbReference type="NCBI Taxonomy" id="2994553"/>
    <lineage>
        <taxon>Bacteria</taxon>
        <taxon>Pseudomonadati</taxon>
        <taxon>Bacteroidota</taxon>
        <taxon>Flavobacteriia</taxon>
        <taxon>Flavobacteriales</taxon>
        <taxon>Flavobacteriaceae</taxon>
        <taxon>Salinimicrobium</taxon>
    </lineage>
</organism>
<feature type="signal peptide" evidence="1">
    <location>
        <begin position="1"/>
        <end position="23"/>
    </location>
</feature>
<dbReference type="PANTHER" id="PTHR11851">
    <property type="entry name" value="METALLOPROTEASE"/>
    <property type="match status" value="1"/>
</dbReference>
<reference evidence="4" key="1">
    <citation type="submission" date="2022-11" db="EMBL/GenBank/DDBJ databases">
        <title>Salinimicrobium profundisediminis sp. nov., isolated from deep-sea sediment of the Mariana Trench.</title>
        <authorList>
            <person name="Fu H."/>
        </authorList>
    </citation>
    <scope>NUCLEOTIDE SEQUENCE</scope>
    <source>
        <strain evidence="4">MT39</strain>
    </source>
</reference>
<gene>
    <name evidence="4" type="ORF">OQ279_12825</name>
</gene>
<feature type="domain" description="Peptidase M16 N-terminal" evidence="2">
    <location>
        <begin position="530"/>
        <end position="654"/>
    </location>
</feature>
<feature type="chain" id="PRO_5040969640" evidence="1">
    <location>
        <begin position="24"/>
        <end position="944"/>
    </location>
</feature>
<evidence type="ECO:0000313" key="4">
    <source>
        <dbReference type="EMBL" id="MCX2839032.1"/>
    </source>
</evidence>
<dbReference type="RefSeq" id="WP_266070339.1">
    <property type="nucleotide sequence ID" value="NZ_JAPJDA010000020.1"/>
</dbReference>
<sequence>MKSSLKSFLFAFLLVVLTGNARAQQTAEAPGFEVEFETFTLDNGLKVIFHVDRSDPVVAVALTSHVGSAREKQGRTGFAHLFEHLLFLESENLGKGGLDKLSARIGGSGANGSTSRDRTNYFQTVPNDALEKMIWAEADKLGYFINTVTEPVLAKEKQVVKNEKRQRVDNQPYGNTMYVIDKNLYPENHPYNWQVIGSLEDLQNATLEDVKEFFNQWYVPNNVVLTIAGDFDTAQAKQWVEKYFGEIKRGPEIKDLEKRPANLQQTKKLYYEDNFAQLPELTMAWPSVPSYHKDSYALEVLANYLSEGKNAPFYKELVANKKLTPNVQMFNYTSELAGQFMLQVRAYDGTDLDKVHSAVEETFWKFEKEGISEKDLKRIKAGQETAFYNSLSSVLGKGFQLAQYEIFANDPGMINKEINYILAVTPQDVMRVYKKYIQNKPFVATSFVPEGQKELALENSVAAEVEEEEIVMGAEQEFNLEEEVTYNRTPSSFDRTVEPPYGPSPQVKVPEIWDQKLENGLEVYGIKNSEVPLVQFILEIKGGMLLEDPSKIGVSNLLANMLTKGTKNRSPQELEEAIELLGANIRVNATDEKVIISGSTLAKNFEATMKLVEEILLQPRWDEEEFALAKQQVINRIQQQKASPDYIVSNEFRKLIYGENHILSHNNLGTESTVEAISLQDLKDYYARNLSPHLASFLVVGDIENEAVIAEVKDITENWSVKNVIFEDLPAVLPPAESKVYFYDVPGAKQSVLHIGYPALAETDEDFFPATVMNYRLGGGSFASQLTQELREGKGYTYGIRSGFNGSTFTGPFLISSGVRSNITFEAVDLVKQILRNYPENFNEQDLEVTKGFMIKSNARKFETMGSKLQMLQEISNYDKPMDYALQQEEIVRNITVPEIKALAQKYINPDKMYYLIVGDAATQLDRLEDLGFGEPVLLNPSEK</sequence>
<evidence type="ECO:0000313" key="5">
    <source>
        <dbReference type="Proteomes" id="UP001148482"/>
    </source>
</evidence>
<dbReference type="Gene3D" id="3.30.830.10">
    <property type="entry name" value="Metalloenzyme, LuxS/M16 peptidase-like"/>
    <property type="match status" value="4"/>
</dbReference>
<dbReference type="AlphaFoldDB" id="A0A9X3I2J8"/>
<comment type="caution">
    <text evidence="4">The sequence shown here is derived from an EMBL/GenBank/DDBJ whole genome shotgun (WGS) entry which is preliminary data.</text>
</comment>
<dbReference type="PANTHER" id="PTHR11851:SF224">
    <property type="entry name" value="PROCESSING PROTEASE"/>
    <property type="match status" value="1"/>
</dbReference>
<evidence type="ECO:0000259" key="2">
    <source>
        <dbReference type="Pfam" id="PF00675"/>
    </source>
</evidence>
<evidence type="ECO:0000259" key="3">
    <source>
        <dbReference type="Pfam" id="PF05193"/>
    </source>
</evidence>
<dbReference type="EMBL" id="JAPJDA010000020">
    <property type="protein sequence ID" value="MCX2839032.1"/>
    <property type="molecule type" value="Genomic_DNA"/>
</dbReference>
<dbReference type="GO" id="GO:0046872">
    <property type="term" value="F:metal ion binding"/>
    <property type="evidence" value="ECO:0007669"/>
    <property type="project" value="InterPro"/>
</dbReference>
<dbReference type="SUPFAM" id="SSF63411">
    <property type="entry name" value="LuxS/MPP-like metallohydrolase"/>
    <property type="match status" value="4"/>
</dbReference>
<dbReference type="Pfam" id="PF05193">
    <property type="entry name" value="Peptidase_M16_C"/>
    <property type="match status" value="2"/>
</dbReference>
<accession>A0A9X3I2J8</accession>
<protein>
    <submittedName>
        <fullName evidence="4">Pitrilysin family protein</fullName>
    </submittedName>
</protein>
<evidence type="ECO:0000256" key="1">
    <source>
        <dbReference type="SAM" id="SignalP"/>
    </source>
</evidence>
<feature type="domain" description="Peptidase M16 N-terminal" evidence="2">
    <location>
        <begin position="47"/>
        <end position="139"/>
    </location>
</feature>
<name>A0A9X3I2J8_9FLAO</name>
<dbReference type="Proteomes" id="UP001148482">
    <property type="component" value="Unassembled WGS sequence"/>
</dbReference>
<dbReference type="InterPro" id="IPR011249">
    <property type="entry name" value="Metalloenz_LuxS/M16"/>
</dbReference>
<dbReference type="InterPro" id="IPR007863">
    <property type="entry name" value="Peptidase_M16_C"/>
</dbReference>
<dbReference type="Pfam" id="PF00675">
    <property type="entry name" value="Peptidase_M16"/>
    <property type="match status" value="2"/>
</dbReference>
<keyword evidence="1" id="KW-0732">Signal</keyword>